<evidence type="ECO:0000313" key="1">
    <source>
        <dbReference type="EMBL" id="AHG43482.1"/>
    </source>
</evidence>
<dbReference type="Proteomes" id="UP000019089">
    <property type="component" value="Chromosome"/>
</dbReference>
<dbReference type="KEGG" id="psyr:N018_02210"/>
<dbReference type="AlphaFoldDB" id="W0MYI5"/>
<reference evidence="1 2" key="1">
    <citation type="submission" date="2013-12" db="EMBL/GenBank/DDBJ databases">
        <title>Interactions Between Genome Architecture and Virulence Genes in Pseudomonas syringae, strain CC1557 as a model.</title>
        <authorList>
            <person name="Baltrus D."/>
            <person name="Hockett K."/>
            <person name="Karlsrud E."/>
            <person name="Dougherty K."/>
            <person name="Nishimura M."/>
        </authorList>
    </citation>
    <scope>NUCLEOTIDE SEQUENCE [LARGE SCALE GENOMIC DNA]</scope>
    <source>
        <strain evidence="1 2">CC1557</strain>
    </source>
</reference>
<protein>
    <submittedName>
        <fullName evidence="1">Uncharacterized protein</fullName>
    </submittedName>
</protein>
<dbReference type="EMBL" id="CP007014">
    <property type="protein sequence ID" value="AHG43482.1"/>
    <property type="molecule type" value="Genomic_DNA"/>
</dbReference>
<dbReference type="HOGENOM" id="CLU_3331855_0_0_6"/>
<proteinExistence type="predicted"/>
<organism evidence="1 2">
    <name type="scientific">Pseudomonas syringae CC1557</name>
    <dbReference type="NCBI Taxonomy" id="1357279"/>
    <lineage>
        <taxon>Bacteria</taxon>
        <taxon>Pseudomonadati</taxon>
        <taxon>Pseudomonadota</taxon>
        <taxon>Gammaproteobacteria</taxon>
        <taxon>Pseudomonadales</taxon>
        <taxon>Pseudomonadaceae</taxon>
        <taxon>Pseudomonas</taxon>
        <taxon>Pseudomonas syringae</taxon>
    </lineage>
</organism>
<sequence>MSGSDMLILRFEQQESPTDRGGSLDDIIAAYNCDATAQ</sequence>
<name>W0MYI5_PSESX</name>
<evidence type="ECO:0000313" key="2">
    <source>
        <dbReference type="Proteomes" id="UP000019089"/>
    </source>
</evidence>
<accession>W0MYI5</accession>
<dbReference type="STRING" id="1357279.N018_02210"/>
<gene>
    <name evidence="1" type="ORF">N018_02210</name>
</gene>